<evidence type="ECO:0000256" key="6">
    <source>
        <dbReference type="ARBA" id="ARBA00049534"/>
    </source>
</evidence>
<evidence type="ECO:0000256" key="2">
    <source>
        <dbReference type="ARBA" id="ARBA00012918"/>
    </source>
</evidence>
<evidence type="ECO:0000256" key="1">
    <source>
        <dbReference type="ARBA" id="ARBA00011076"/>
    </source>
</evidence>
<dbReference type="Pfam" id="PF12796">
    <property type="entry name" value="Ank_2"/>
    <property type="match status" value="1"/>
</dbReference>
<dbReference type="GO" id="GO:0006543">
    <property type="term" value="P:L-glutamine catabolic process"/>
    <property type="evidence" value="ECO:0007669"/>
    <property type="project" value="TreeGrafter"/>
</dbReference>
<feature type="domain" description="Glutaminase EF-hand" evidence="8">
    <location>
        <begin position="79"/>
        <end position="168"/>
    </location>
</feature>
<dbReference type="Gene3D" id="1.10.238.210">
    <property type="match status" value="1"/>
</dbReference>
<dbReference type="InterPro" id="IPR036770">
    <property type="entry name" value="Ankyrin_rpt-contain_sf"/>
</dbReference>
<dbReference type="Proteomes" id="UP001432027">
    <property type="component" value="Unassembled WGS sequence"/>
</dbReference>
<dbReference type="NCBIfam" id="TIGR03814">
    <property type="entry name" value="Gln_ase"/>
    <property type="match status" value="1"/>
</dbReference>
<keyword evidence="4" id="KW-0378">Hydrolase</keyword>
<evidence type="ECO:0000256" key="5">
    <source>
        <dbReference type="ARBA" id="ARBA00023043"/>
    </source>
</evidence>
<dbReference type="PANTHER" id="PTHR12544:SF51">
    <property type="entry name" value="GLUTAMINASE 3-RELATED"/>
    <property type="match status" value="1"/>
</dbReference>
<sequence length="657" mass="73593">ILSRFTHFQPCAHGRAVLCSRFKAMLHLRRLHLLHALRPSTSSGGVQSHVLCRENTVPNGCCVPRTLSNEPSRSRTHFQELVFDLYKDDKTGKIFIPQFFKQLFESGIRRDDPRLAKVFERVRDMEKLDGDSLFESENLYLDKETFKECVGSSIGVIAKALKRQLAIPDWPAFCKSMGEIFEQVRNAHAGSVATYIPQLARTDPGYWAMSICTVDGQRKSFGDALQPFCLQSVSKPFTYATVHSELGADELHSYVGQEPSGRLFNDICLDHDKKPHNPLINAGAIIVASLVMRHASLSDRFDYALQQFKKFGSSSGLIGFNNAVFLSERETADRNYALSYYMREHKCFPPNTNLQDTLDLYFQLCSIETNTDNLAVMAATLANGGVNPMNGERVINNRACRDTLSLMYSCGMYDWSGQFAFRVGLPAKSGVSGDMIIVVPNVMGICLYSPRLDSLETVYKRFISHYARNTVRGVKFAEHFIQTFNFHNYDSLVYSDCRKLDPRRVVVEQEQEHTTRFMYAAKTGDISAIKRYLLLGLNVHARDYDDRTVLHVAASEGDQFVLEYILSKWNENPLPTDRFGQTPLDDAERFEKPACCTLLKKAAETYDEGAPARAKAAAAANGGVSASPSIQSLTDDFSVALAAKSDTMSSIKEESVS</sequence>
<feature type="non-terminal residue" evidence="9">
    <location>
        <position position="1"/>
    </location>
</feature>
<evidence type="ECO:0000259" key="8">
    <source>
        <dbReference type="Pfam" id="PF17959"/>
    </source>
</evidence>
<dbReference type="GO" id="GO:0006537">
    <property type="term" value="P:glutamate biosynthetic process"/>
    <property type="evidence" value="ECO:0007669"/>
    <property type="project" value="TreeGrafter"/>
</dbReference>
<dbReference type="AlphaFoldDB" id="A0AAV5UDU4"/>
<evidence type="ECO:0000256" key="3">
    <source>
        <dbReference type="ARBA" id="ARBA00022737"/>
    </source>
</evidence>
<dbReference type="Gene3D" id="3.40.710.10">
    <property type="entry name" value="DD-peptidase/beta-lactamase superfamily"/>
    <property type="match status" value="1"/>
</dbReference>
<dbReference type="InterPro" id="IPR002110">
    <property type="entry name" value="Ankyrin_rpt"/>
</dbReference>
<dbReference type="HAMAP" id="MF_00313">
    <property type="entry name" value="Glutaminase"/>
    <property type="match status" value="1"/>
</dbReference>
<dbReference type="EMBL" id="BTSX01000006">
    <property type="protein sequence ID" value="GMT05141.1"/>
    <property type="molecule type" value="Genomic_DNA"/>
</dbReference>
<dbReference type="InterPro" id="IPR012338">
    <property type="entry name" value="Beta-lactam/transpept-like"/>
</dbReference>
<organism evidence="9 10">
    <name type="scientific">Pristionchus entomophagus</name>
    <dbReference type="NCBI Taxonomy" id="358040"/>
    <lineage>
        <taxon>Eukaryota</taxon>
        <taxon>Metazoa</taxon>
        <taxon>Ecdysozoa</taxon>
        <taxon>Nematoda</taxon>
        <taxon>Chromadorea</taxon>
        <taxon>Rhabditida</taxon>
        <taxon>Rhabditina</taxon>
        <taxon>Diplogasteromorpha</taxon>
        <taxon>Diplogasteroidea</taxon>
        <taxon>Neodiplogasteridae</taxon>
        <taxon>Pristionchus</taxon>
    </lineage>
</organism>
<dbReference type="SUPFAM" id="SSF56601">
    <property type="entry name" value="beta-lactamase/transpeptidase-like"/>
    <property type="match status" value="1"/>
</dbReference>
<keyword evidence="3" id="KW-0677">Repeat</keyword>
<keyword evidence="5" id="KW-0040">ANK repeat</keyword>
<comment type="caution">
    <text evidence="9">The sequence shown here is derived from an EMBL/GenBank/DDBJ whole genome shotgun (WGS) entry which is preliminary data.</text>
</comment>
<dbReference type="GO" id="GO:0004359">
    <property type="term" value="F:glutaminase activity"/>
    <property type="evidence" value="ECO:0007669"/>
    <property type="project" value="UniProtKB-EC"/>
</dbReference>
<dbReference type="Pfam" id="PF17959">
    <property type="entry name" value="EF-hand_14"/>
    <property type="match status" value="1"/>
</dbReference>
<dbReference type="FunFam" id="3.40.710.10:FF:000008">
    <property type="entry name" value="Glutaminase, isoform E"/>
    <property type="match status" value="1"/>
</dbReference>
<dbReference type="EC" id="3.5.1.2" evidence="2"/>
<gene>
    <name evidence="9" type="ORF">PENTCL1PPCAC_27315</name>
</gene>
<protein>
    <recommendedName>
        <fullName evidence="2">glutaminase</fullName>
        <ecNumber evidence="2">3.5.1.2</ecNumber>
    </recommendedName>
    <alternativeName>
        <fullName evidence="7">L-glutamine amidohydrolase</fullName>
    </alternativeName>
</protein>
<proteinExistence type="inferred from homology"/>
<dbReference type="Pfam" id="PF04960">
    <property type="entry name" value="Glutaminase"/>
    <property type="match status" value="1"/>
</dbReference>
<name>A0AAV5UDU4_9BILA</name>
<keyword evidence="10" id="KW-1185">Reference proteome</keyword>
<dbReference type="Gene3D" id="1.25.40.20">
    <property type="entry name" value="Ankyrin repeat-containing domain"/>
    <property type="match status" value="1"/>
</dbReference>
<comment type="similarity">
    <text evidence="1">Belongs to the glutaminase family.</text>
</comment>
<evidence type="ECO:0000256" key="4">
    <source>
        <dbReference type="ARBA" id="ARBA00022801"/>
    </source>
</evidence>
<dbReference type="InterPro" id="IPR041541">
    <property type="entry name" value="Glutaminase_EF-hand"/>
</dbReference>
<reference evidence="9" key="1">
    <citation type="submission" date="2023-10" db="EMBL/GenBank/DDBJ databases">
        <title>Genome assembly of Pristionchus species.</title>
        <authorList>
            <person name="Yoshida K."/>
            <person name="Sommer R.J."/>
        </authorList>
    </citation>
    <scope>NUCLEOTIDE SEQUENCE</scope>
    <source>
        <strain evidence="9">RS0144</strain>
    </source>
</reference>
<accession>A0AAV5UDU4</accession>
<dbReference type="PANTHER" id="PTHR12544">
    <property type="entry name" value="GLUTAMINASE"/>
    <property type="match status" value="1"/>
</dbReference>
<evidence type="ECO:0000313" key="9">
    <source>
        <dbReference type="EMBL" id="GMT05141.1"/>
    </source>
</evidence>
<dbReference type="SUPFAM" id="SSF48403">
    <property type="entry name" value="Ankyrin repeat"/>
    <property type="match status" value="1"/>
</dbReference>
<evidence type="ECO:0000256" key="7">
    <source>
        <dbReference type="ARBA" id="ARBA00077251"/>
    </source>
</evidence>
<comment type="catalytic activity">
    <reaction evidence="6">
        <text>L-glutamine + H2O = L-glutamate + NH4(+)</text>
        <dbReference type="Rhea" id="RHEA:15889"/>
        <dbReference type="ChEBI" id="CHEBI:15377"/>
        <dbReference type="ChEBI" id="CHEBI:28938"/>
        <dbReference type="ChEBI" id="CHEBI:29985"/>
        <dbReference type="ChEBI" id="CHEBI:58359"/>
        <dbReference type="EC" id="3.5.1.2"/>
    </reaction>
</comment>
<evidence type="ECO:0000313" key="10">
    <source>
        <dbReference type="Proteomes" id="UP001432027"/>
    </source>
</evidence>
<dbReference type="InterPro" id="IPR015868">
    <property type="entry name" value="Glutaminase"/>
</dbReference>